<proteinExistence type="predicted"/>
<keyword evidence="2" id="KW-1185">Reference proteome</keyword>
<accession>A0A915EL17</accession>
<dbReference type="Pfam" id="PF00014">
    <property type="entry name" value="Kunitz_BPTI"/>
    <property type="match status" value="2"/>
</dbReference>
<organism evidence="2 3">
    <name type="scientific">Ditylenchus dipsaci</name>
    <dbReference type="NCBI Taxonomy" id="166011"/>
    <lineage>
        <taxon>Eukaryota</taxon>
        <taxon>Metazoa</taxon>
        <taxon>Ecdysozoa</taxon>
        <taxon>Nematoda</taxon>
        <taxon>Chromadorea</taxon>
        <taxon>Rhabditida</taxon>
        <taxon>Tylenchina</taxon>
        <taxon>Tylenchomorpha</taxon>
        <taxon>Sphaerularioidea</taxon>
        <taxon>Anguinidae</taxon>
        <taxon>Anguininae</taxon>
        <taxon>Ditylenchus</taxon>
    </lineage>
</organism>
<evidence type="ECO:0000313" key="3">
    <source>
        <dbReference type="WBParaSite" id="jg7866"/>
    </source>
</evidence>
<dbReference type="AlphaFoldDB" id="A0A915EL17"/>
<reference evidence="3" key="1">
    <citation type="submission" date="2022-11" db="UniProtKB">
        <authorList>
            <consortium name="WormBaseParasite"/>
        </authorList>
    </citation>
    <scope>IDENTIFICATION</scope>
</reference>
<dbReference type="PROSITE" id="PS00280">
    <property type="entry name" value="BPTI_KUNITZ_1"/>
    <property type="match status" value="1"/>
</dbReference>
<dbReference type="InterPro" id="IPR036880">
    <property type="entry name" value="Kunitz_BPTI_sf"/>
</dbReference>
<sequence>MKILNPQLQPQPHPPLSQYNNQKKYRRQLLNTFTKSSTFLSFYALLIPEVFCSNKVRLGVITDGGKWVCNPNYVPDKGCKIYSLGLNNQISFDVEIQKLTNYRCSLRSIDKSNISNKTRRALGDKSIEILKIDIEGTELEIIDELLQIDICQHPPAILLPISQKVVVIGMTTFGANTFFLYGFSGLLLLLLAISSSQAAEEKFSGGGDKFVVDCTAGRQLGNACAENAPSRFFYYEHTLGVCQPFIYQGCGGNGNRFQTAEECKKECSDKAVKPAKQSQWMHADECNATHLIPDGKYAECKVGDAESCPKGHKCNAKGICCPTKEYVCSLRDDTGTFAEGIADKPRFAYSDAINTCWRFSYYGAKGNYNNFPNFKTCMAFCAKNTR</sequence>
<dbReference type="CDD" id="cd00109">
    <property type="entry name" value="Kunitz-type"/>
    <property type="match status" value="1"/>
</dbReference>
<protein>
    <submittedName>
        <fullName evidence="3">BPTI/Kunitz inhibitor domain-containing protein</fullName>
    </submittedName>
</protein>
<dbReference type="Gene3D" id="4.10.410.10">
    <property type="entry name" value="Pancreatic trypsin inhibitor Kunitz domain"/>
    <property type="match status" value="2"/>
</dbReference>
<dbReference type="InterPro" id="IPR002223">
    <property type="entry name" value="Kunitz_BPTI"/>
</dbReference>
<dbReference type="InterPro" id="IPR053014">
    <property type="entry name" value="Cuticle_assoc_divergent"/>
</dbReference>
<dbReference type="WBParaSite" id="jg7866">
    <property type="protein sequence ID" value="jg7866"/>
    <property type="gene ID" value="jg7866"/>
</dbReference>
<feature type="domain" description="BPTI/Kunitz inhibitor" evidence="1">
    <location>
        <begin position="328"/>
        <end position="381"/>
    </location>
</feature>
<dbReference type="PANTHER" id="PTHR46339">
    <property type="entry name" value="PROTEIN CBG15282-RELATED"/>
    <property type="match status" value="1"/>
</dbReference>
<dbReference type="SMART" id="SM00131">
    <property type="entry name" value="KU"/>
    <property type="match status" value="2"/>
</dbReference>
<dbReference type="GO" id="GO:0004867">
    <property type="term" value="F:serine-type endopeptidase inhibitor activity"/>
    <property type="evidence" value="ECO:0007669"/>
    <property type="project" value="InterPro"/>
</dbReference>
<name>A0A915EL17_9BILA</name>
<dbReference type="Proteomes" id="UP000887574">
    <property type="component" value="Unplaced"/>
</dbReference>
<dbReference type="SUPFAM" id="SSF57362">
    <property type="entry name" value="BPTI-like"/>
    <property type="match status" value="2"/>
</dbReference>
<evidence type="ECO:0000313" key="2">
    <source>
        <dbReference type="Proteomes" id="UP000887574"/>
    </source>
</evidence>
<dbReference type="InterPro" id="IPR025714">
    <property type="entry name" value="Methyltranfer_dom"/>
</dbReference>
<dbReference type="Pfam" id="PF13383">
    <property type="entry name" value="Methyltransf_22"/>
    <property type="match status" value="1"/>
</dbReference>
<dbReference type="PRINTS" id="PR00759">
    <property type="entry name" value="BASICPTASE"/>
</dbReference>
<dbReference type="PROSITE" id="PS50279">
    <property type="entry name" value="BPTI_KUNITZ_2"/>
    <property type="match status" value="2"/>
</dbReference>
<evidence type="ECO:0000259" key="1">
    <source>
        <dbReference type="PROSITE" id="PS50279"/>
    </source>
</evidence>
<dbReference type="InterPro" id="IPR020901">
    <property type="entry name" value="Prtase_inh_Kunz-CS"/>
</dbReference>
<feature type="domain" description="BPTI/Kunitz inhibitor" evidence="1">
    <location>
        <begin position="214"/>
        <end position="267"/>
    </location>
</feature>